<dbReference type="EMBL" id="CCKQ01001702">
    <property type="protein sequence ID" value="CDW72827.1"/>
    <property type="molecule type" value="Genomic_DNA"/>
</dbReference>
<dbReference type="InParanoid" id="A0A077ZSI9"/>
<evidence type="ECO:0000256" key="1">
    <source>
        <dbReference type="SAM" id="MobiDB-lite"/>
    </source>
</evidence>
<proteinExistence type="predicted"/>
<sequence>MAFFLEERDTKFLIDDRTPLIGPGQYDVPGAFKNRSSKSQESRFVNIKRPGFNQSTKRQEIHKINYNPAPGQYAANQNSFKPNYVANQLKQEEKGVYYVIERGNLQKKQQLYAADKLKRFNYTQISDVGEQIGPGSYNVADQTETKVQQKAYQQEQPTYLQDQIEPPVNKTKKKLKKTAQQMTKVMGTVPSIPSGNKILIQFDETYAEEPNLHRHNYSPVSAIQEQIKENESPRSQQKRNPQRSIDLRIQKSQIPSAADMGRISVVGTSGPTTRAIVSSQGFKPNRGEKDNQSADRKNYQSQLSRKETGKERGPQDSVQTLMLKNEGQQNTYTQGQLSSNRQFKEADLKTDAQQQQIDELPNLNDDTEIQQPTNMIKLLTEKRNSNPVISTNNHIQQPELTNIMTNNNIHTIENQFNKTQIMQAVDKMHKEQEQRAKVNVGPGQYNPDDKPTKKGTPAYNWAASKAKRSIANSFCKPKNLVSAGYVLPDKEELIVPGPGAYEQEILTINNTVKSKIPIIQSQELNELRMTSYNNYRAIKQKMNIVEKAGQEEKMKRNQEMKQEFKSRVGPGVYYNNRIQSDFRNELKPEYLQFFGSTQERFKEFSNSFSQPKPDIGPGTYEVPMTAPNISGGIGVYSARKVETAAFKSKRNDLLFSGNDLPAPGQYNSGMKDGMADGRGSTGGTWHTSIGAFGTTEKRFAQLFKNGTGGADALDSRIGVPGPGEYEAQSQIGGAIKYITRKVRGKSVKVRSEIPGSAVFKSTTGRTNIDNLNVTAKSQTPAVGQYNSSYALGQSQMQGGAPNNFLLMRNDKRYAPFQSTVNRFKSLDNKGNQSPGSYVSTADISLSQDRSNNTKNKPSFAAAERFSDVSKQKNFRIGPKILGPGPTSYNSESSFTKKSYNLRFLQ</sequence>
<dbReference type="OrthoDB" id="406368at2759"/>
<feature type="compositionally biased region" description="Polar residues" evidence="1">
    <location>
        <begin position="824"/>
        <end position="856"/>
    </location>
</feature>
<evidence type="ECO:0008006" key="4">
    <source>
        <dbReference type="Google" id="ProtNLM"/>
    </source>
</evidence>
<keyword evidence="3" id="KW-1185">Reference proteome</keyword>
<protein>
    <recommendedName>
        <fullName evidence="4">Sperm-tail PG-rich repeat protein</fullName>
    </recommendedName>
</protein>
<evidence type="ECO:0000313" key="2">
    <source>
        <dbReference type="EMBL" id="CDW72827.1"/>
    </source>
</evidence>
<evidence type="ECO:0000313" key="3">
    <source>
        <dbReference type="Proteomes" id="UP000039865"/>
    </source>
</evidence>
<reference evidence="2 3" key="1">
    <citation type="submission" date="2014-06" db="EMBL/GenBank/DDBJ databases">
        <authorList>
            <person name="Swart Estienne"/>
        </authorList>
    </citation>
    <scope>NUCLEOTIDE SEQUENCE [LARGE SCALE GENOMIC DNA]</scope>
    <source>
        <strain evidence="2 3">130c</strain>
    </source>
</reference>
<dbReference type="InterPro" id="IPR010736">
    <property type="entry name" value="SHIPPO-rpt"/>
</dbReference>
<organism evidence="2 3">
    <name type="scientific">Stylonychia lemnae</name>
    <name type="common">Ciliate</name>
    <dbReference type="NCBI Taxonomy" id="5949"/>
    <lineage>
        <taxon>Eukaryota</taxon>
        <taxon>Sar</taxon>
        <taxon>Alveolata</taxon>
        <taxon>Ciliophora</taxon>
        <taxon>Intramacronucleata</taxon>
        <taxon>Spirotrichea</taxon>
        <taxon>Stichotrichia</taxon>
        <taxon>Sporadotrichida</taxon>
        <taxon>Oxytrichidae</taxon>
        <taxon>Stylonychinae</taxon>
        <taxon>Stylonychia</taxon>
    </lineage>
</organism>
<feature type="compositionally biased region" description="Polar residues" evidence="1">
    <location>
        <begin position="329"/>
        <end position="341"/>
    </location>
</feature>
<dbReference type="Pfam" id="PF07004">
    <property type="entry name" value="SHIPPO-rpt"/>
    <property type="match status" value="1"/>
</dbReference>
<feature type="compositionally biased region" description="Polar residues" evidence="1">
    <location>
        <begin position="266"/>
        <end position="282"/>
    </location>
</feature>
<feature type="region of interest" description="Disordered" evidence="1">
    <location>
        <begin position="225"/>
        <end position="317"/>
    </location>
</feature>
<feature type="region of interest" description="Disordered" evidence="1">
    <location>
        <begin position="329"/>
        <end position="353"/>
    </location>
</feature>
<gene>
    <name evidence="2" type="primary">Contig5118.g5481</name>
    <name evidence="2" type="ORF">STYLEM_1792</name>
</gene>
<name>A0A077ZSI9_STYLE</name>
<accession>A0A077ZSI9</accession>
<feature type="region of interest" description="Disordered" evidence="1">
    <location>
        <begin position="824"/>
        <end position="859"/>
    </location>
</feature>
<dbReference type="Proteomes" id="UP000039865">
    <property type="component" value="Unassembled WGS sequence"/>
</dbReference>
<feature type="compositionally biased region" description="Basic and acidic residues" evidence="1">
    <location>
        <begin position="285"/>
        <end position="314"/>
    </location>
</feature>
<dbReference type="AlphaFoldDB" id="A0A077ZSI9"/>